<evidence type="ECO:0000256" key="1">
    <source>
        <dbReference type="ARBA" id="ARBA00004496"/>
    </source>
</evidence>
<evidence type="ECO:0000256" key="3">
    <source>
        <dbReference type="ARBA" id="ARBA00011209"/>
    </source>
</evidence>
<evidence type="ECO:0000256" key="5">
    <source>
        <dbReference type="ARBA" id="ARBA00022555"/>
    </source>
</evidence>
<dbReference type="InterPro" id="IPR020825">
    <property type="entry name" value="Phe-tRNA_synthase-like_B3/B4"/>
</dbReference>
<evidence type="ECO:0000259" key="17">
    <source>
        <dbReference type="PROSITE" id="PS50886"/>
    </source>
</evidence>
<name>S3DGN2_9GAMM</name>
<dbReference type="RefSeq" id="WP_016503420.1">
    <property type="nucleotide sequence ID" value="NZ_AMSD01000001.1"/>
</dbReference>
<dbReference type="InterPro" id="IPR005121">
    <property type="entry name" value="Fdx_antiC-bd"/>
</dbReference>
<keyword evidence="12 15" id="KW-0648">Protein biosynthesis</keyword>
<feature type="domain" description="FDX-ACB" evidence="18">
    <location>
        <begin position="705"/>
        <end position="798"/>
    </location>
</feature>
<comment type="subcellular location">
    <subcellularLocation>
        <location evidence="1 15">Cytoplasm</location>
    </subcellularLocation>
</comment>
<sequence>MKFSKSWLCEWVNFSNSASELAKRITMAGLEVDNIYSISRRFTGVKIGYILQCYTHPNTEKLKITQVNVGTGELLNIVCSASNCRAGIKIPVAIVGSVLPCNVKIRQIKVCGQISNGMLCSFSDLGININNENENSIIELEEEAQVGTDFYTFLNFHDVIFDLNLTPNRGDCFSIRGIAREIAALTQTKIMEPDFKIVKPNIKDTIPIELQVPEVCPRYFSRIIKNINIKAKTPFWIREKLRRCGMQSTNLVLDINNYVLLEQGQPIQAFDLSKIVGRIIIRNANKNDRFKSADGNDIMLNIDTVVVADEDKILSIAGILGSQSSSVNTHTKSILLESAFFSPDYISGHARHYGILTDASSRFERGVDYNLQLKAIERATQLLIDISGGDVSTVVSIESKCNYPKQKRIKFHRFKLDRILGYHIPDLDVLMILKHLGFLVKKEESDWLVTVPTWRFDITIEQDLVEEIARIYGYDNMPNQFPLLNIEVNNTKKRDQSVIKKIRSFLVSRGYHEAITYSFVKPEQQELFFPDIRPFILPYPISSDMSAMRLGLIQGLLNAVSYNQKRQQPYVRLFEYGRTFIPCKSSENNIQQELMLACVISGTRNLKHWSIPVQEVDFFDLKGDLESILELSNNNKAYKFKAEKHPAFHPGQSAAIFLEEEKVGIIGTIHPKLESELDLYGRTFAFEIRSSTIDTSIIPTFLEISKYPSNRRDISIIVDENITFDSIIRSCFELGGTFLKDAKLFDLYVGNGIKKGKKSLAIALMFQSTVCTLTEQDISKLVKKILIHISKKFGASLRD</sequence>
<organism evidence="20 21">
    <name type="scientific">Candidatus Photodesmus katoptron Akat1</name>
    <dbReference type="NCBI Taxonomy" id="1236703"/>
    <lineage>
        <taxon>Bacteria</taxon>
        <taxon>Pseudomonadati</taxon>
        <taxon>Pseudomonadota</taxon>
        <taxon>Gammaproteobacteria</taxon>
        <taxon>Vibrionales</taxon>
        <taxon>Vibrionaceae</taxon>
        <taxon>Candidatus Photodesmus</taxon>
    </lineage>
</organism>
<keyword evidence="8 15" id="KW-0547">Nucleotide-binding</keyword>
<dbReference type="Pfam" id="PF03147">
    <property type="entry name" value="FDX-ACB"/>
    <property type="match status" value="1"/>
</dbReference>
<dbReference type="CDD" id="cd00769">
    <property type="entry name" value="PheRS_beta_core"/>
    <property type="match status" value="1"/>
</dbReference>
<feature type="binding site" evidence="15">
    <location>
        <position position="467"/>
    </location>
    <ligand>
        <name>Mg(2+)</name>
        <dbReference type="ChEBI" id="CHEBI:18420"/>
        <note>shared with alpha subunit</note>
    </ligand>
</feature>
<dbReference type="SMART" id="SM00873">
    <property type="entry name" value="B3_4"/>
    <property type="match status" value="1"/>
</dbReference>
<dbReference type="FunFam" id="3.30.70.380:FF:000001">
    <property type="entry name" value="Phenylalanine--tRNA ligase beta subunit"/>
    <property type="match status" value="1"/>
</dbReference>
<dbReference type="Pfam" id="PF01588">
    <property type="entry name" value="tRNA_bind"/>
    <property type="match status" value="1"/>
</dbReference>
<keyword evidence="13 15" id="KW-0030">Aminoacyl-tRNA synthetase</keyword>
<evidence type="ECO:0000256" key="13">
    <source>
        <dbReference type="ARBA" id="ARBA00023146"/>
    </source>
</evidence>
<evidence type="ECO:0000313" key="21">
    <source>
        <dbReference type="Proteomes" id="UP000053688"/>
    </source>
</evidence>
<evidence type="ECO:0000259" key="18">
    <source>
        <dbReference type="PROSITE" id="PS51447"/>
    </source>
</evidence>
<keyword evidence="10 15" id="KW-0460">Magnesium</keyword>
<comment type="catalytic activity">
    <reaction evidence="14 15">
        <text>tRNA(Phe) + L-phenylalanine + ATP = L-phenylalanyl-tRNA(Phe) + AMP + diphosphate + H(+)</text>
        <dbReference type="Rhea" id="RHEA:19413"/>
        <dbReference type="Rhea" id="RHEA-COMP:9668"/>
        <dbReference type="Rhea" id="RHEA-COMP:9699"/>
        <dbReference type="ChEBI" id="CHEBI:15378"/>
        <dbReference type="ChEBI" id="CHEBI:30616"/>
        <dbReference type="ChEBI" id="CHEBI:33019"/>
        <dbReference type="ChEBI" id="CHEBI:58095"/>
        <dbReference type="ChEBI" id="CHEBI:78442"/>
        <dbReference type="ChEBI" id="CHEBI:78531"/>
        <dbReference type="ChEBI" id="CHEBI:456215"/>
        <dbReference type="EC" id="6.1.1.20"/>
    </reaction>
</comment>
<dbReference type="PROSITE" id="PS51483">
    <property type="entry name" value="B5"/>
    <property type="match status" value="1"/>
</dbReference>
<reference evidence="20 21" key="1">
    <citation type="journal article" date="2014" name="Environ. Microbiol.">
        <title>Genomic signatures of obligate host dependence in the luminous bacterial symbiont of a vertebrate.</title>
        <authorList>
            <person name="Hendry T.A."/>
            <person name="de Wet J.R."/>
            <person name="Dunlap P.V."/>
        </authorList>
    </citation>
    <scope>NUCLEOTIDE SEQUENCE [LARGE SCALE GENOMIC DNA]</scope>
    <source>
        <strain evidence="20 21">Akat1</strain>
    </source>
</reference>
<keyword evidence="4 15" id="KW-0963">Cytoplasm</keyword>
<evidence type="ECO:0000256" key="14">
    <source>
        <dbReference type="ARBA" id="ARBA00049255"/>
    </source>
</evidence>
<dbReference type="InterPro" id="IPR005146">
    <property type="entry name" value="B3/B4_tRNA-bd"/>
</dbReference>
<dbReference type="HAMAP" id="MF_00283">
    <property type="entry name" value="Phe_tRNA_synth_beta1"/>
    <property type="match status" value="1"/>
</dbReference>
<dbReference type="PATRIC" id="fig|1236703.3.peg.62"/>
<protein>
    <recommendedName>
        <fullName evidence="15">Phenylalanine--tRNA ligase beta subunit</fullName>
        <ecNumber evidence="15">6.1.1.20</ecNumber>
    </recommendedName>
    <alternativeName>
        <fullName evidence="15">Phenylalanyl-tRNA synthetase beta subunit</fullName>
        <shortName evidence="15">PheRS</shortName>
    </alternativeName>
</protein>
<dbReference type="InterPro" id="IPR045060">
    <property type="entry name" value="Phe-tRNA-ligase_IIc_bsu"/>
</dbReference>
<keyword evidence="21" id="KW-1185">Reference proteome</keyword>
<evidence type="ECO:0000259" key="19">
    <source>
        <dbReference type="PROSITE" id="PS51483"/>
    </source>
</evidence>
<evidence type="ECO:0000256" key="10">
    <source>
        <dbReference type="ARBA" id="ARBA00022842"/>
    </source>
</evidence>
<keyword evidence="5 16" id="KW-0820">tRNA-binding</keyword>
<evidence type="ECO:0000256" key="6">
    <source>
        <dbReference type="ARBA" id="ARBA00022598"/>
    </source>
</evidence>
<dbReference type="FunFam" id="2.40.50.140:FF:000045">
    <property type="entry name" value="Phenylalanine--tRNA ligase beta subunit"/>
    <property type="match status" value="1"/>
</dbReference>
<feature type="domain" description="B5" evidence="19">
    <location>
        <begin position="404"/>
        <end position="479"/>
    </location>
</feature>
<dbReference type="Gene3D" id="3.30.930.10">
    <property type="entry name" value="Bira Bifunctional Protein, Domain 2"/>
    <property type="match status" value="1"/>
</dbReference>
<dbReference type="Gene3D" id="3.30.56.10">
    <property type="match status" value="2"/>
</dbReference>
<dbReference type="Pfam" id="PF17759">
    <property type="entry name" value="tRNA_synthFbeta"/>
    <property type="match status" value="1"/>
</dbReference>
<evidence type="ECO:0000256" key="16">
    <source>
        <dbReference type="PROSITE-ProRule" id="PRU00209"/>
    </source>
</evidence>
<dbReference type="EMBL" id="AMSD01000001">
    <property type="protein sequence ID" value="EPE37622.1"/>
    <property type="molecule type" value="Genomic_DNA"/>
</dbReference>
<evidence type="ECO:0000256" key="15">
    <source>
        <dbReference type="HAMAP-Rule" id="MF_00283"/>
    </source>
</evidence>
<dbReference type="Pfam" id="PF03483">
    <property type="entry name" value="B3_4"/>
    <property type="match status" value="1"/>
</dbReference>
<dbReference type="InterPro" id="IPR041616">
    <property type="entry name" value="PheRS_beta_core"/>
</dbReference>
<evidence type="ECO:0000256" key="9">
    <source>
        <dbReference type="ARBA" id="ARBA00022840"/>
    </source>
</evidence>
<dbReference type="FunFam" id="3.30.56.10:FF:000002">
    <property type="entry name" value="Phenylalanine--tRNA ligase beta subunit"/>
    <property type="match status" value="1"/>
</dbReference>
<dbReference type="PROSITE" id="PS50886">
    <property type="entry name" value="TRBD"/>
    <property type="match status" value="1"/>
</dbReference>
<dbReference type="GO" id="GO:0000287">
    <property type="term" value="F:magnesium ion binding"/>
    <property type="evidence" value="ECO:0007669"/>
    <property type="project" value="UniProtKB-UniRule"/>
</dbReference>
<dbReference type="GO" id="GO:0009328">
    <property type="term" value="C:phenylalanine-tRNA ligase complex"/>
    <property type="evidence" value="ECO:0007669"/>
    <property type="project" value="TreeGrafter"/>
</dbReference>
<dbReference type="Proteomes" id="UP000053688">
    <property type="component" value="Unassembled WGS sequence"/>
</dbReference>
<evidence type="ECO:0000313" key="20">
    <source>
        <dbReference type="EMBL" id="EPE37622.1"/>
    </source>
</evidence>
<evidence type="ECO:0000256" key="12">
    <source>
        <dbReference type="ARBA" id="ARBA00022917"/>
    </source>
</evidence>
<dbReference type="Gene3D" id="3.30.70.380">
    <property type="entry name" value="Ferrodoxin-fold anticodon-binding domain"/>
    <property type="match status" value="1"/>
</dbReference>
<dbReference type="PROSITE" id="PS51447">
    <property type="entry name" value="FDX_ACB"/>
    <property type="match status" value="1"/>
</dbReference>
<dbReference type="Pfam" id="PF03484">
    <property type="entry name" value="B5"/>
    <property type="match status" value="1"/>
</dbReference>
<dbReference type="PANTHER" id="PTHR10947:SF0">
    <property type="entry name" value="PHENYLALANINE--TRNA LIGASE BETA SUBUNIT"/>
    <property type="match status" value="1"/>
</dbReference>
<proteinExistence type="inferred from homology"/>
<dbReference type="Gene3D" id="2.40.50.140">
    <property type="entry name" value="Nucleic acid-binding proteins"/>
    <property type="match status" value="1"/>
</dbReference>
<dbReference type="SUPFAM" id="SSF46955">
    <property type="entry name" value="Putative DNA-binding domain"/>
    <property type="match status" value="1"/>
</dbReference>
<accession>S3DGN2</accession>
<comment type="subunit">
    <text evidence="3 15">Tetramer of two alpha and two beta subunits.</text>
</comment>
<dbReference type="InterPro" id="IPR036690">
    <property type="entry name" value="Fdx_antiC-bd_sf"/>
</dbReference>
<dbReference type="GO" id="GO:0000049">
    <property type="term" value="F:tRNA binding"/>
    <property type="evidence" value="ECO:0007669"/>
    <property type="project" value="UniProtKB-UniRule"/>
</dbReference>
<dbReference type="InterPro" id="IPR002547">
    <property type="entry name" value="tRNA-bd_dom"/>
</dbReference>
<dbReference type="SUPFAM" id="SSF56037">
    <property type="entry name" value="PheT/TilS domain"/>
    <property type="match status" value="1"/>
</dbReference>
<keyword evidence="11 16" id="KW-0694">RNA-binding</keyword>
<dbReference type="SUPFAM" id="SSF50249">
    <property type="entry name" value="Nucleic acid-binding proteins"/>
    <property type="match status" value="1"/>
</dbReference>
<evidence type="ECO:0000256" key="8">
    <source>
        <dbReference type="ARBA" id="ARBA00022741"/>
    </source>
</evidence>
<dbReference type="PANTHER" id="PTHR10947">
    <property type="entry name" value="PHENYLALANYL-TRNA SYNTHETASE BETA CHAIN AND LEUCINE-RICH REPEAT-CONTAINING PROTEIN 47"/>
    <property type="match status" value="1"/>
</dbReference>
<dbReference type="InterPro" id="IPR045864">
    <property type="entry name" value="aa-tRNA-synth_II/BPL/LPL"/>
</dbReference>
<comment type="caution">
    <text evidence="20">The sequence shown here is derived from an EMBL/GenBank/DDBJ whole genome shotgun (WGS) entry which is preliminary data.</text>
</comment>
<dbReference type="InterPro" id="IPR009061">
    <property type="entry name" value="DNA-bd_dom_put_sf"/>
</dbReference>
<keyword evidence="6 15" id="KW-0436">Ligase</keyword>
<keyword evidence="7 15" id="KW-0479">Metal-binding</keyword>
<dbReference type="eggNOG" id="COG0072">
    <property type="taxonomic scope" value="Bacteria"/>
</dbReference>
<dbReference type="SUPFAM" id="SSF54991">
    <property type="entry name" value="Anticodon-binding domain of PheRS"/>
    <property type="match status" value="1"/>
</dbReference>
<dbReference type="InterPro" id="IPR004532">
    <property type="entry name" value="Phe-tRNA-ligase_IIc_bsu_bact"/>
</dbReference>
<feature type="domain" description="TRNA-binding" evidence="17">
    <location>
        <begin position="39"/>
        <end position="151"/>
    </location>
</feature>
<comment type="cofactor">
    <cofactor evidence="15">
        <name>Mg(2+)</name>
        <dbReference type="ChEBI" id="CHEBI:18420"/>
    </cofactor>
    <text evidence="15">Binds 2 magnesium ions per tetramer.</text>
</comment>
<evidence type="ECO:0000256" key="2">
    <source>
        <dbReference type="ARBA" id="ARBA00008653"/>
    </source>
</evidence>
<dbReference type="SUPFAM" id="SSF55681">
    <property type="entry name" value="Class II aaRS and biotin synthetases"/>
    <property type="match status" value="1"/>
</dbReference>
<dbReference type="FunFam" id="3.30.930.10:FF:000022">
    <property type="entry name" value="Phenylalanine--tRNA ligase beta subunit"/>
    <property type="match status" value="1"/>
</dbReference>
<dbReference type="SMART" id="SM00874">
    <property type="entry name" value="B5"/>
    <property type="match status" value="1"/>
</dbReference>
<evidence type="ECO:0000256" key="7">
    <source>
        <dbReference type="ARBA" id="ARBA00022723"/>
    </source>
</evidence>
<dbReference type="InterPro" id="IPR033714">
    <property type="entry name" value="tRNA_bind_bactPheRS"/>
</dbReference>
<gene>
    <name evidence="15" type="primary">pheT</name>
    <name evidence="20" type="ORF">O1U_0076</name>
</gene>
<dbReference type="InterPro" id="IPR012340">
    <property type="entry name" value="NA-bd_OB-fold"/>
</dbReference>
<evidence type="ECO:0000256" key="4">
    <source>
        <dbReference type="ARBA" id="ARBA00022490"/>
    </source>
</evidence>
<dbReference type="CDD" id="cd02796">
    <property type="entry name" value="tRNA_bind_bactPheRS"/>
    <property type="match status" value="1"/>
</dbReference>
<evidence type="ECO:0000256" key="11">
    <source>
        <dbReference type="ARBA" id="ARBA00022884"/>
    </source>
</evidence>
<comment type="similarity">
    <text evidence="2 15">Belongs to the phenylalanyl-tRNA synthetase beta subunit family. Type 1 subfamily.</text>
</comment>
<dbReference type="NCBIfam" id="NF045760">
    <property type="entry name" value="YtpR"/>
    <property type="match status" value="1"/>
</dbReference>
<dbReference type="AlphaFoldDB" id="S3DGN2"/>
<feature type="binding site" evidence="15">
    <location>
        <position position="466"/>
    </location>
    <ligand>
        <name>Mg(2+)</name>
        <dbReference type="ChEBI" id="CHEBI:18420"/>
        <note>shared with alpha subunit</note>
    </ligand>
</feature>
<dbReference type="GO" id="GO:0004826">
    <property type="term" value="F:phenylalanine-tRNA ligase activity"/>
    <property type="evidence" value="ECO:0007669"/>
    <property type="project" value="UniProtKB-UniRule"/>
</dbReference>
<dbReference type="SMART" id="SM00896">
    <property type="entry name" value="FDX-ACB"/>
    <property type="match status" value="1"/>
</dbReference>
<dbReference type="InterPro" id="IPR005147">
    <property type="entry name" value="tRNA_synthase_B5-dom"/>
</dbReference>
<dbReference type="EC" id="6.1.1.20" evidence="15"/>
<dbReference type="Gene3D" id="3.50.40.10">
    <property type="entry name" value="Phenylalanyl-trna Synthetase, Chain B, domain 3"/>
    <property type="match status" value="1"/>
</dbReference>
<feature type="binding site" evidence="15">
    <location>
        <position position="463"/>
    </location>
    <ligand>
        <name>Mg(2+)</name>
        <dbReference type="ChEBI" id="CHEBI:18420"/>
        <note>shared with alpha subunit</note>
    </ligand>
</feature>
<dbReference type="GO" id="GO:0005524">
    <property type="term" value="F:ATP binding"/>
    <property type="evidence" value="ECO:0007669"/>
    <property type="project" value="UniProtKB-UniRule"/>
</dbReference>
<dbReference type="GO" id="GO:0006432">
    <property type="term" value="P:phenylalanyl-tRNA aminoacylation"/>
    <property type="evidence" value="ECO:0007669"/>
    <property type="project" value="UniProtKB-UniRule"/>
</dbReference>
<dbReference type="NCBIfam" id="TIGR00472">
    <property type="entry name" value="pheT_bact"/>
    <property type="match status" value="1"/>
</dbReference>
<keyword evidence="9 15" id="KW-0067">ATP-binding</keyword>
<feature type="binding site" evidence="15">
    <location>
        <position position="457"/>
    </location>
    <ligand>
        <name>Mg(2+)</name>
        <dbReference type="ChEBI" id="CHEBI:18420"/>
        <note>shared with alpha subunit</note>
    </ligand>
</feature>
<dbReference type="STRING" id="28176.CF66_2362"/>